<evidence type="ECO:0000313" key="2">
    <source>
        <dbReference type="EMBL" id="BCJ88178.1"/>
    </source>
</evidence>
<evidence type="ECO:0008006" key="4">
    <source>
        <dbReference type="Google" id="ProtNLM"/>
    </source>
</evidence>
<name>A0A7I8DDA4_9BACL</name>
<dbReference type="PANTHER" id="PTHR11552:SF147">
    <property type="entry name" value="CHOLINE DEHYDROGENASE, MITOCHONDRIAL"/>
    <property type="match status" value="1"/>
</dbReference>
<dbReference type="AlphaFoldDB" id="A0A7I8DDA4"/>
<evidence type="ECO:0000256" key="1">
    <source>
        <dbReference type="ARBA" id="ARBA00010790"/>
    </source>
</evidence>
<dbReference type="GO" id="GO:0016491">
    <property type="term" value="F:oxidoreductase activity"/>
    <property type="evidence" value="ECO:0007669"/>
    <property type="project" value="TreeGrafter"/>
</dbReference>
<proteinExistence type="inferred from homology"/>
<dbReference type="GO" id="GO:0050660">
    <property type="term" value="F:flavin adenine dinucleotide binding"/>
    <property type="evidence" value="ECO:0007669"/>
    <property type="project" value="InterPro"/>
</dbReference>
<dbReference type="KEGG" id="eff:skT53_31630"/>
<evidence type="ECO:0000313" key="3">
    <source>
        <dbReference type="Proteomes" id="UP000593802"/>
    </source>
</evidence>
<dbReference type="EMBL" id="AP023366">
    <property type="protein sequence ID" value="BCJ88178.1"/>
    <property type="molecule type" value="Genomic_DNA"/>
</dbReference>
<dbReference type="Gene3D" id="3.50.50.60">
    <property type="entry name" value="FAD/NAD(P)-binding domain"/>
    <property type="match status" value="1"/>
</dbReference>
<dbReference type="InterPro" id="IPR036188">
    <property type="entry name" value="FAD/NAD-bd_sf"/>
</dbReference>
<gene>
    <name evidence="2" type="ORF">skT53_31630</name>
</gene>
<protein>
    <recommendedName>
        <fullName evidence="4">Glucose-methanol-choline oxidoreductase N-terminal domain-containing protein</fullName>
    </recommendedName>
</protein>
<sequence length="121" mass="13491">MSKLQRNNRKLVFDYVVIGTGPAGTVIAKTLADDKKTSVLVLEAGENNDRDKPIRGSTFAPELEERFFAKYFWQGEGVPQEGLDELTFEWTTGRFLGAALRSTASSMQDRRQPFLGNGKGF</sequence>
<keyword evidence="3" id="KW-1185">Reference proteome</keyword>
<accession>A0A7I8DDA4</accession>
<dbReference type="Gene3D" id="3.30.560.10">
    <property type="entry name" value="Glucose Oxidase, domain 3"/>
    <property type="match status" value="1"/>
</dbReference>
<reference evidence="2 3" key="1">
    <citation type="submission" date="2020-08" db="EMBL/GenBank/DDBJ databases">
        <title>Complete Genome Sequence of Effusibacillus dendaii Strain skT53, Isolated from Farmland soil.</title>
        <authorList>
            <person name="Konishi T."/>
            <person name="Kawasaki H."/>
        </authorList>
    </citation>
    <scope>NUCLEOTIDE SEQUENCE [LARGE SCALE GENOMIC DNA]</scope>
    <source>
        <strain evidence="3">skT53</strain>
    </source>
</reference>
<organism evidence="2 3">
    <name type="scientific">Effusibacillus dendaii</name>
    <dbReference type="NCBI Taxonomy" id="2743772"/>
    <lineage>
        <taxon>Bacteria</taxon>
        <taxon>Bacillati</taxon>
        <taxon>Bacillota</taxon>
        <taxon>Bacilli</taxon>
        <taxon>Bacillales</taxon>
        <taxon>Alicyclobacillaceae</taxon>
        <taxon>Effusibacillus</taxon>
    </lineage>
</organism>
<dbReference type="SUPFAM" id="SSF51905">
    <property type="entry name" value="FAD/NAD(P)-binding domain"/>
    <property type="match status" value="1"/>
</dbReference>
<dbReference type="PANTHER" id="PTHR11552">
    <property type="entry name" value="GLUCOSE-METHANOL-CHOLINE GMC OXIDOREDUCTASE"/>
    <property type="match status" value="1"/>
</dbReference>
<dbReference type="Proteomes" id="UP000593802">
    <property type="component" value="Chromosome"/>
</dbReference>
<dbReference type="InterPro" id="IPR012132">
    <property type="entry name" value="GMC_OxRdtase"/>
</dbReference>
<comment type="similarity">
    <text evidence="1">Belongs to the GMC oxidoreductase family.</text>
</comment>